<dbReference type="Pfam" id="PF02452">
    <property type="entry name" value="PemK_toxin"/>
    <property type="match status" value="1"/>
</dbReference>
<reference evidence="1" key="1">
    <citation type="journal article" date="2021" name="Proc. Natl. Acad. Sci. U.S.A.">
        <title>A Catalog of Tens of Thousands of Viruses from Human Metagenomes Reveals Hidden Associations with Chronic Diseases.</title>
        <authorList>
            <person name="Tisza M.J."/>
            <person name="Buck C.B."/>
        </authorList>
    </citation>
    <scope>NUCLEOTIDE SEQUENCE</scope>
    <source>
        <strain evidence="1">CtGns7</strain>
    </source>
</reference>
<dbReference type="InterPro" id="IPR011067">
    <property type="entry name" value="Plasmid_toxin/cell-grow_inhib"/>
</dbReference>
<dbReference type="InterPro" id="IPR003477">
    <property type="entry name" value="PemK-like"/>
</dbReference>
<accession>A0A8S5S8N2</accession>
<dbReference type="PANTHER" id="PTHR33988">
    <property type="entry name" value="ENDORIBONUCLEASE MAZF-RELATED"/>
    <property type="match status" value="1"/>
</dbReference>
<dbReference type="GO" id="GO:0016075">
    <property type="term" value="P:rRNA catabolic process"/>
    <property type="evidence" value="ECO:0007669"/>
    <property type="project" value="TreeGrafter"/>
</dbReference>
<dbReference type="GO" id="GO:0006402">
    <property type="term" value="P:mRNA catabolic process"/>
    <property type="evidence" value="ECO:0007669"/>
    <property type="project" value="TreeGrafter"/>
</dbReference>
<name>A0A8S5S8N2_9VIRU</name>
<protein>
    <submittedName>
        <fullName evidence="1">PemK-like protein</fullName>
    </submittedName>
</protein>
<dbReference type="Gene3D" id="2.30.30.110">
    <property type="match status" value="1"/>
</dbReference>
<dbReference type="PIRSF" id="PIRSF033490">
    <property type="entry name" value="MazF"/>
    <property type="match status" value="1"/>
</dbReference>
<dbReference type="GO" id="GO:0004521">
    <property type="term" value="F:RNA endonuclease activity"/>
    <property type="evidence" value="ECO:0007669"/>
    <property type="project" value="TreeGrafter"/>
</dbReference>
<dbReference type="GO" id="GO:0003677">
    <property type="term" value="F:DNA binding"/>
    <property type="evidence" value="ECO:0007669"/>
    <property type="project" value="InterPro"/>
</dbReference>
<dbReference type="SUPFAM" id="SSF50118">
    <property type="entry name" value="Cell growth inhibitor/plasmid maintenance toxic component"/>
    <property type="match status" value="1"/>
</dbReference>
<proteinExistence type="predicted"/>
<dbReference type="EMBL" id="BK032555">
    <property type="protein sequence ID" value="DAF47357.1"/>
    <property type="molecule type" value="Genomic_DNA"/>
</dbReference>
<sequence length="119" mass="13724">MSRSIKQGGIYMVNLGDENVGNEEKGIRPCIVVSAEMLNKNRNNVIVIPITSSTTKKNMINHYELSRDDYLFFAKKTNTVLCECIRDISKKRIERLLGEIKQDDLKQIIKILRYNFTNA</sequence>
<evidence type="ECO:0000313" key="1">
    <source>
        <dbReference type="EMBL" id="DAF47357.1"/>
    </source>
</evidence>
<organism evidence="1">
    <name type="scientific">Phage sp. ctGns7</name>
    <dbReference type="NCBI Taxonomy" id="2828003"/>
    <lineage>
        <taxon>Viruses</taxon>
    </lineage>
</organism>